<reference evidence="1 2" key="1">
    <citation type="submission" date="2014-07" db="EMBL/GenBank/DDBJ databases">
        <title>Expanding our view of genomic diversity in Candidatus Accumulibacter clades.</title>
        <authorList>
            <person name="Skennerton C.T."/>
            <person name="Barr J.J."/>
            <person name="Slater F.R."/>
            <person name="Bond P.L."/>
            <person name="Tyson G.W."/>
        </authorList>
    </citation>
    <scope>NUCLEOTIDE SEQUENCE [LARGE SCALE GENOMIC DNA]</scope>
    <source>
        <strain evidence="2">SK-01</strain>
    </source>
</reference>
<protein>
    <submittedName>
        <fullName evidence="1">Uncharacterized protein</fullName>
    </submittedName>
</protein>
<comment type="caution">
    <text evidence="1">The sequence shown here is derived from an EMBL/GenBank/DDBJ whole genome shotgun (WGS) entry which is preliminary data.</text>
</comment>
<dbReference type="InterPro" id="IPR047180">
    <property type="entry name" value="HoxX-like"/>
</dbReference>
<dbReference type="Proteomes" id="UP000019812">
    <property type="component" value="Unassembled WGS sequence"/>
</dbReference>
<sequence>MIDACLAGDPDAFRIDVARRAAELAMAPDLDERLRTKRAQRLADETAKPLASYRAEELAELQRNFYGFDPSYHVARFHFVHKTPNSWTPRHLAIHRDLGWSVPP</sequence>
<name>A0A084XUZ7_9PROT</name>
<organism evidence="1 2">
    <name type="scientific">Candidatus Accumulibacter vicinus</name>
    <dbReference type="NCBI Taxonomy" id="2954382"/>
    <lineage>
        <taxon>Bacteria</taxon>
        <taxon>Pseudomonadati</taxon>
        <taxon>Pseudomonadota</taxon>
        <taxon>Betaproteobacteria</taxon>
        <taxon>Candidatus Accumulibacter</taxon>
    </lineage>
</organism>
<accession>A0A084XUZ7</accession>
<dbReference type="EMBL" id="JDSS02000045">
    <property type="protein sequence ID" value="KFB66291.1"/>
    <property type="molecule type" value="Genomic_DNA"/>
</dbReference>
<dbReference type="STRING" id="1457154.CAPSK01_004452"/>
<proteinExistence type="predicted"/>
<dbReference type="PANTHER" id="PTHR43388">
    <property type="entry name" value="HYDROGENASE MATURATION FACTOR HOXX"/>
    <property type="match status" value="1"/>
</dbReference>
<dbReference type="AlphaFoldDB" id="A0A084XUZ7"/>
<evidence type="ECO:0000313" key="2">
    <source>
        <dbReference type="Proteomes" id="UP000019812"/>
    </source>
</evidence>
<evidence type="ECO:0000313" key="1">
    <source>
        <dbReference type="EMBL" id="KFB66291.1"/>
    </source>
</evidence>
<dbReference type="PANTHER" id="PTHR43388:SF1">
    <property type="entry name" value="HYDROGENASE MATURATION FACTOR HOXX"/>
    <property type="match status" value="1"/>
</dbReference>
<gene>
    <name evidence="1" type="ORF">CAPSK01_004452</name>
</gene>